<dbReference type="EMBL" id="DS028097">
    <property type="protein sequence ID" value="KMP08417.1"/>
    <property type="molecule type" value="Genomic_DNA"/>
</dbReference>
<dbReference type="SUPFAM" id="SSF52799">
    <property type="entry name" value="(Phosphotyrosine protein) phosphatases II"/>
    <property type="match status" value="1"/>
</dbReference>
<keyword evidence="3" id="KW-0378">Hydrolase</keyword>
<feature type="active site" description="Phosphocysteine intermediate" evidence="5">
    <location>
        <position position="90"/>
    </location>
</feature>
<dbReference type="InterPro" id="IPR000387">
    <property type="entry name" value="Tyr_Pase_dom"/>
</dbReference>
<evidence type="ECO:0000256" key="1">
    <source>
        <dbReference type="ARBA" id="ARBA00008601"/>
    </source>
</evidence>
<dbReference type="AlphaFoldDB" id="A0A0J7BE37"/>
<dbReference type="OrthoDB" id="2017893at2759"/>
<dbReference type="PROSITE" id="PS50054">
    <property type="entry name" value="TYR_PHOSPHATASE_DUAL"/>
    <property type="match status" value="1"/>
</dbReference>
<protein>
    <recommendedName>
        <fullName evidence="2">protein-tyrosine-phosphatase</fullName>
        <ecNumber evidence="2">3.1.3.48</ecNumber>
    </recommendedName>
</protein>
<name>A0A0J7BE37_COCIT</name>
<dbReference type="Proteomes" id="UP000054565">
    <property type="component" value="Unassembled WGS sequence"/>
</dbReference>
<feature type="domain" description="Tyrosine-protein phosphatase" evidence="6">
    <location>
        <begin position="2"/>
        <end position="148"/>
    </location>
</feature>
<dbReference type="SMART" id="SM00195">
    <property type="entry name" value="DSPc"/>
    <property type="match status" value="1"/>
</dbReference>
<accession>A0A0J7BE37</accession>
<dbReference type="Gene3D" id="3.90.190.10">
    <property type="entry name" value="Protein tyrosine phosphatase superfamily"/>
    <property type="match status" value="1"/>
</dbReference>
<dbReference type="InterPro" id="IPR016278">
    <property type="entry name" value="DUSP12"/>
</dbReference>
<comment type="similarity">
    <text evidence="1">Belongs to the protein-tyrosine phosphatase family. Non-receptor class dual specificity subfamily.</text>
</comment>
<evidence type="ECO:0000259" key="6">
    <source>
        <dbReference type="PROSITE" id="PS50054"/>
    </source>
</evidence>
<evidence type="ECO:0000256" key="4">
    <source>
        <dbReference type="ARBA" id="ARBA00022912"/>
    </source>
</evidence>
<feature type="domain" description="Tyrosine specific protein phosphatases" evidence="7">
    <location>
        <begin position="63"/>
        <end position="126"/>
    </location>
</feature>
<evidence type="ECO:0000256" key="2">
    <source>
        <dbReference type="ARBA" id="ARBA00013064"/>
    </source>
</evidence>
<dbReference type="Pfam" id="PF00782">
    <property type="entry name" value="DSPc"/>
    <property type="match status" value="1"/>
</dbReference>
<organism evidence="8 9">
    <name type="scientific">Coccidioides immitis RMSCC 2394</name>
    <dbReference type="NCBI Taxonomy" id="404692"/>
    <lineage>
        <taxon>Eukaryota</taxon>
        <taxon>Fungi</taxon>
        <taxon>Dikarya</taxon>
        <taxon>Ascomycota</taxon>
        <taxon>Pezizomycotina</taxon>
        <taxon>Eurotiomycetes</taxon>
        <taxon>Eurotiomycetidae</taxon>
        <taxon>Onygenales</taxon>
        <taxon>Onygenaceae</taxon>
        <taxon>Coccidioides</taxon>
    </lineage>
</organism>
<dbReference type="PROSITE" id="PS50056">
    <property type="entry name" value="TYR_PHOSPHATASE_2"/>
    <property type="match status" value="1"/>
</dbReference>
<evidence type="ECO:0000256" key="3">
    <source>
        <dbReference type="ARBA" id="ARBA00022801"/>
    </source>
</evidence>
<proteinExistence type="inferred from homology"/>
<dbReference type="InterPro" id="IPR029021">
    <property type="entry name" value="Prot-tyrosine_phosphatase-like"/>
</dbReference>
<evidence type="ECO:0000259" key="7">
    <source>
        <dbReference type="PROSITE" id="PS50056"/>
    </source>
</evidence>
<evidence type="ECO:0000313" key="8">
    <source>
        <dbReference type="EMBL" id="KMP08417.1"/>
    </source>
</evidence>
<dbReference type="InterPro" id="IPR020422">
    <property type="entry name" value="TYR_PHOSPHATASE_DUAL_dom"/>
</dbReference>
<sequence>MSISKIGNDNLYLGGFMSLSNTLALRNANITHVVTVMRGGVDKDRFKSFQGHLHIAVDDISDEDLLQHFPTTNAFIRSGLEQGGGVLIHCAMGKSRSATVCIAFLLHRDPTAIDPHEALRLLRETRQMCEPNDGFMEQLKLYHEMGCPESVENHPIYQRWLYQRAVEESVACGRGPELEEVRFEDKAKSANHSDDKGVEVRCRKCRRQLAALPFIIPHDTPQQQYTTKSQPEATQLSSACAHVFLHPLTWMRPSLFPSTDDPLAQETPSESPLAGRLVCPNATCGANIGKFAWPGMRCSCGTWVVPAIALARARVDVVDVGIRIAGLAGGGAGIRMPPSMRVQGNKVEEERGLL</sequence>
<dbReference type="InterPro" id="IPR000340">
    <property type="entry name" value="Dual-sp_phosphatase_cat-dom"/>
</dbReference>
<dbReference type="PANTHER" id="PTHR45848">
    <property type="entry name" value="DUAL SPECIFICITY PROTEIN PHOSPHATASE 12 FAMILY MEMBER"/>
    <property type="match status" value="1"/>
</dbReference>
<dbReference type="STRING" id="404692.A0A0J7BE37"/>
<dbReference type="GO" id="GO:0004725">
    <property type="term" value="F:protein tyrosine phosphatase activity"/>
    <property type="evidence" value="ECO:0007669"/>
    <property type="project" value="UniProtKB-EC"/>
</dbReference>
<dbReference type="PANTHER" id="PTHR45848:SF4">
    <property type="entry name" value="DUAL SPECIFICITY PROTEIN PHOSPHATASE 12"/>
    <property type="match status" value="1"/>
</dbReference>
<dbReference type="GO" id="GO:0008138">
    <property type="term" value="F:protein tyrosine/serine/threonine phosphatase activity"/>
    <property type="evidence" value="ECO:0007669"/>
    <property type="project" value="InterPro"/>
</dbReference>
<dbReference type="InterPro" id="IPR016130">
    <property type="entry name" value="Tyr_Pase_AS"/>
</dbReference>
<gene>
    <name evidence="8" type="ORF">CIRG_08098</name>
</gene>
<dbReference type="GO" id="GO:0005634">
    <property type="term" value="C:nucleus"/>
    <property type="evidence" value="ECO:0007669"/>
    <property type="project" value="TreeGrafter"/>
</dbReference>
<dbReference type="EC" id="3.1.3.48" evidence="2"/>
<dbReference type="PROSITE" id="PS00383">
    <property type="entry name" value="TYR_PHOSPHATASE_1"/>
    <property type="match status" value="1"/>
</dbReference>
<evidence type="ECO:0000313" key="9">
    <source>
        <dbReference type="Proteomes" id="UP000054565"/>
    </source>
</evidence>
<reference evidence="9" key="1">
    <citation type="journal article" date="2010" name="Genome Res.">
        <title>Population genomic sequencing of Coccidioides fungi reveals recent hybridization and transposon control.</title>
        <authorList>
            <person name="Neafsey D.E."/>
            <person name="Barker B.M."/>
            <person name="Sharpton T.J."/>
            <person name="Stajich J.E."/>
            <person name="Park D.J."/>
            <person name="Whiston E."/>
            <person name="Hung C.-Y."/>
            <person name="McMahan C."/>
            <person name="White J."/>
            <person name="Sykes S."/>
            <person name="Heiman D."/>
            <person name="Young S."/>
            <person name="Zeng Q."/>
            <person name="Abouelleil A."/>
            <person name="Aftuck L."/>
            <person name="Bessette D."/>
            <person name="Brown A."/>
            <person name="FitzGerald M."/>
            <person name="Lui A."/>
            <person name="Macdonald J.P."/>
            <person name="Priest M."/>
            <person name="Orbach M.J."/>
            <person name="Galgiani J.N."/>
            <person name="Kirkland T.N."/>
            <person name="Cole G.T."/>
            <person name="Birren B.W."/>
            <person name="Henn M.R."/>
            <person name="Taylor J.W."/>
            <person name="Rounsley S.D."/>
        </authorList>
    </citation>
    <scope>NUCLEOTIDE SEQUENCE [LARGE SCALE GENOMIC DNA]</scope>
    <source>
        <strain evidence="9">RMSCC 2394</strain>
    </source>
</reference>
<keyword evidence="4" id="KW-0904">Protein phosphatase</keyword>
<dbReference type="CDD" id="cd14518">
    <property type="entry name" value="DSP_fungal_YVH1"/>
    <property type="match status" value="1"/>
</dbReference>
<dbReference type="PIRSF" id="PIRSF000941">
    <property type="entry name" value="DUSP12"/>
    <property type="match status" value="1"/>
</dbReference>
<evidence type="ECO:0000256" key="5">
    <source>
        <dbReference type="PIRSR" id="PIRSR000941-50"/>
    </source>
</evidence>